<name>A0A2S0M7V0_MEGEL</name>
<proteinExistence type="predicted"/>
<dbReference type="AlphaFoldDB" id="A0A2S0M7V0"/>
<evidence type="ECO:0000313" key="2">
    <source>
        <dbReference type="Proteomes" id="UP000238358"/>
    </source>
</evidence>
<dbReference type="EMBL" id="CP027569">
    <property type="protein sequence ID" value="AVO27538.1"/>
    <property type="molecule type" value="Genomic_DNA"/>
</dbReference>
<organism evidence="1 2">
    <name type="scientific">Megasphaera elsdenii</name>
    <dbReference type="NCBI Taxonomy" id="907"/>
    <lineage>
        <taxon>Bacteria</taxon>
        <taxon>Bacillati</taxon>
        <taxon>Bacillota</taxon>
        <taxon>Negativicutes</taxon>
        <taxon>Veillonellales</taxon>
        <taxon>Veillonellaceae</taxon>
        <taxon>Megasphaera</taxon>
    </lineage>
</organism>
<dbReference type="OrthoDB" id="1626024at2"/>
<gene>
    <name evidence="1" type="ORF">C6Y28_07935</name>
</gene>
<accession>A0A2S0M7V0</accession>
<dbReference type="Proteomes" id="UP000238358">
    <property type="component" value="Chromosome"/>
</dbReference>
<protein>
    <submittedName>
        <fullName evidence="1">Uncharacterized protein</fullName>
    </submittedName>
</protein>
<sequence>MNIMPVDEAYEKILCCAMRYALGRRTHIIYDVTDYIKKVLPALSLDTLMIMQQDIENQHGFGDELDEKRWMMLYVDILTEIKKKYACEMRE</sequence>
<evidence type="ECO:0000313" key="1">
    <source>
        <dbReference type="EMBL" id="AVO27538.1"/>
    </source>
</evidence>
<reference evidence="1 2" key="1">
    <citation type="journal article" date="2018" name="Genome Announc.">
        <title>Complete genomes of two Megasphaera elsdenii strains, NCIMB 702410 and ATCC 25940.</title>
        <authorList>
            <person name="Hatmaker E.A."/>
            <person name="O'Dell K."/>
            <person name="Riley L.A."/>
            <person name="Klingeman D.M."/>
            <person name="Guss A.M."/>
        </authorList>
    </citation>
    <scope>NUCLEOTIDE SEQUENCE [LARGE SCALE GENOMIC DNA]</scope>
    <source>
        <strain evidence="1 2">NCIMB702410</strain>
    </source>
</reference>